<sequence>MCGIVAISGGSCASSEVLLGLMNLQHRGQDGAGILSLEKKENGSGNHFHLDKQSGLVSLGDLEDKVRHRKDSYALGHTRYATVGGDAVEMLQPFLIEKFGIGLAHNGNIVNFLDMEDELSRDSALRLSSGRWVLSDSFMLLAQLARTLRWRDWNSGAIFDAVRSVMRKASGSFSVVSLLDNGTLFGFRDPHGIRPLFWGSRAGEERTEYGIASEPVALSYLGFDSITEVRAGEAIVVSPDGQFEARIIDEKPVKQCMFEWVYFSRVESEFGGKSVYDVRFRLGVELGKRVKEMGLEADIVVPVPETSRVSAIALAEYLNLPFREVLVKNRYVNRTFILDSQTSRQEAIRRKLFPIASEFSGKRCLIVDDSIVRGNTARQITHLVRESGASEVTLLSACPSISYPCFYGIDFPDKAELLAGHLDNEAICTELGADRVIFQTIEGLSSAIGSNDLCTGCLTGTYPTDVALADRFAAKRKVDRLAEGEAPSVVSNASKSKSKDSRRS</sequence>
<evidence type="ECO:0000256" key="6">
    <source>
        <dbReference type="ARBA" id="ARBA00022962"/>
    </source>
</evidence>
<dbReference type="Gene3D" id="3.40.50.2020">
    <property type="match status" value="1"/>
</dbReference>
<feature type="binding site" evidence="7 11">
    <location>
        <position position="405"/>
    </location>
    <ligand>
        <name>[4Fe-4S] cluster</name>
        <dbReference type="ChEBI" id="CHEBI:49883"/>
    </ligand>
</feature>
<dbReference type="UniPathway" id="UPA00074">
    <property type="reaction ID" value="UER00124"/>
</dbReference>
<comment type="caution">
    <text evidence="14">The sequence shown here is derived from an EMBL/GenBank/DDBJ whole genome shotgun (WGS) entry which is preliminary data.</text>
</comment>
<keyword evidence="5 7" id="KW-0658">Purine biosynthesis</keyword>
<feature type="region of interest" description="Disordered" evidence="12">
    <location>
        <begin position="480"/>
        <end position="504"/>
    </location>
</feature>
<feature type="binding site" evidence="7 10">
    <location>
        <position position="306"/>
    </location>
    <ligand>
        <name>Mg(2+)</name>
        <dbReference type="ChEBI" id="CHEBI:18420"/>
    </ligand>
</feature>
<dbReference type="GO" id="GO:0004044">
    <property type="term" value="F:amidophosphoribosyltransferase activity"/>
    <property type="evidence" value="ECO:0007669"/>
    <property type="project" value="UniProtKB-UniRule"/>
</dbReference>
<evidence type="ECO:0000256" key="9">
    <source>
        <dbReference type="PIRSR" id="PIRSR000485-1"/>
    </source>
</evidence>
<dbReference type="GO" id="GO:0009113">
    <property type="term" value="P:purine nucleobase biosynthetic process"/>
    <property type="evidence" value="ECO:0007669"/>
    <property type="project" value="UniProtKB-UniRule"/>
</dbReference>
<evidence type="ECO:0000313" key="15">
    <source>
        <dbReference type="Proteomes" id="UP000664277"/>
    </source>
</evidence>
<keyword evidence="7 11" id="KW-0411">Iron-sulfur</keyword>
<evidence type="ECO:0000256" key="4">
    <source>
        <dbReference type="ARBA" id="ARBA00022679"/>
    </source>
</evidence>
<proteinExistence type="inferred from homology"/>
<dbReference type="AlphaFoldDB" id="A0A8J7TLS7"/>
<dbReference type="GO" id="GO:0006189">
    <property type="term" value="P:'de novo' IMP biosynthetic process"/>
    <property type="evidence" value="ECO:0007669"/>
    <property type="project" value="UniProtKB-UniRule"/>
</dbReference>
<dbReference type="Pfam" id="PF00156">
    <property type="entry name" value="Pribosyltran"/>
    <property type="match status" value="1"/>
</dbReference>
<feature type="binding site" evidence="7 11">
    <location>
        <position position="256"/>
    </location>
    <ligand>
        <name>[4Fe-4S] cluster</name>
        <dbReference type="ChEBI" id="CHEBI:49883"/>
    </ligand>
</feature>
<comment type="cofactor">
    <cofactor evidence="7 11">
        <name>[4Fe-4S] cluster</name>
        <dbReference type="ChEBI" id="CHEBI:49883"/>
    </cofactor>
    <text evidence="7 11">Binds 1 [4Fe-4S] cluster per subunit.</text>
</comment>
<feature type="domain" description="Glutamine amidotransferase type-2" evidence="13">
    <location>
        <begin position="2"/>
        <end position="240"/>
    </location>
</feature>
<dbReference type="PIRSF" id="PIRSF000485">
    <property type="entry name" value="Amd_phspho_trans"/>
    <property type="match status" value="1"/>
</dbReference>
<feature type="binding site" evidence="7 10">
    <location>
        <position position="369"/>
    </location>
    <ligand>
        <name>Mg(2+)</name>
        <dbReference type="ChEBI" id="CHEBI:18420"/>
    </ligand>
</feature>
<name>A0A8J7TLS7_9BACT</name>
<keyword evidence="7" id="KW-0004">4Fe-4S</keyword>
<evidence type="ECO:0000256" key="10">
    <source>
        <dbReference type="PIRSR" id="PIRSR000485-2"/>
    </source>
</evidence>
<dbReference type="HAMAP" id="MF_01931">
    <property type="entry name" value="PurF"/>
    <property type="match status" value="1"/>
</dbReference>
<evidence type="ECO:0000256" key="8">
    <source>
        <dbReference type="PIRNR" id="PIRNR000485"/>
    </source>
</evidence>
<keyword evidence="7 10" id="KW-0460">Magnesium</keyword>
<keyword evidence="4 7" id="KW-0808">Transferase</keyword>
<keyword evidence="7 10" id="KW-0479">Metal-binding</keyword>
<gene>
    <name evidence="7 14" type="primary">purF</name>
    <name evidence="14" type="ORF">J0M35_07160</name>
</gene>
<comment type="catalytic activity">
    <reaction evidence="7 8">
        <text>5-phospho-beta-D-ribosylamine + L-glutamate + diphosphate = 5-phospho-alpha-D-ribose 1-diphosphate + L-glutamine + H2O</text>
        <dbReference type="Rhea" id="RHEA:14905"/>
        <dbReference type="ChEBI" id="CHEBI:15377"/>
        <dbReference type="ChEBI" id="CHEBI:29985"/>
        <dbReference type="ChEBI" id="CHEBI:33019"/>
        <dbReference type="ChEBI" id="CHEBI:58017"/>
        <dbReference type="ChEBI" id="CHEBI:58359"/>
        <dbReference type="ChEBI" id="CHEBI:58681"/>
        <dbReference type="EC" id="2.4.2.14"/>
    </reaction>
</comment>
<dbReference type="PROSITE" id="PS51278">
    <property type="entry name" value="GATASE_TYPE_2"/>
    <property type="match status" value="1"/>
</dbReference>
<protein>
    <recommendedName>
        <fullName evidence="7">Amidophosphoribosyltransferase</fullName>
        <shortName evidence="7">ATase</shortName>
        <ecNumber evidence="7">2.4.2.14</ecNumber>
    </recommendedName>
    <alternativeName>
        <fullName evidence="7">Glutamine phosphoribosylpyrophosphate amidotransferase</fullName>
        <shortName evidence="7">GPATase</shortName>
    </alternativeName>
</protein>
<dbReference type="CDD" id="cd06223">
    <property type="entry name" value="PRTases_typeI"/>
    <property type="match status" value="1"/>
</dbReference>
<feature type="binding site" evidence="7 11">
    <location>
        <position position="457"/>
    </location>
    <ligand>
        <name>[4Fe-4S] cluster</name>
        <dbReference type="ChEBI" id="CHEBI:49883"/>
    </ligand>
</feature>
<evidence type="ECO:0000256" key="1">
    <source>
        <dbReference type="ARBA" id="ARBA00005209"/>
    </source>
</evidence>
<dbReference type="PANTHER" id="PTHR11907">
    <property type="entry name" value="AMIDOPHOSPHORIBOSYLTRANSFERASE"/>
    <property type="match status" value="1"/>
</dbReference>
<dbReference type="InterPro" id="IPR029057">
    <property type="entry name" value="PRTase-like"/>
</dbReference>
<dbReference type="NCBIfam" id="TIGR01134">
    <property type="entry name" value="purF"/>
    <property type="match status" value="1"/>
</dbReference>
<dbReference type="GO" id="GO:0051539">
    <property type="term" value="F:4 iron, 4 sulfur cluster binding"/>
    <property type="evidence" value="ECO:0007669"/>
    <property type="project" value="UniProtKB-KW"/>
</dbReference>
<dbReference type="InterPro" id="IPR017932">
    <property type="entry name" value="GATase_2_dom"/>
</dbReference>
<evidence type="ECO:0000256" key="2">
    <source>
        <dbReference type="ARBA" id="ARBA00010138"/>
    </source>
</evidence>
<dbReference type="InterPro" id="IPR000836">
    <property type="entry name" value="PRTase_dom"/>
</dbReference>
<accession>A0A8J7TLS7</accession>
<dbReference type="Proteomes" id="UP000664277">
    <property type="component" value="Unassembled WGS sequence"/>
</dbReference>
<evidence type="ECO:0000256" key="5">
    <source>
        <dbReference type="ARBA" id="ARBA00022755"/>
    </source>
</evidence>
<organism evidence="14 15">
    <name type="scientific">Candidatus Obscuribacter phosphatis</name>
    <dbReference type="NCBI Taxonomy" id="1906157"/>
    <lineage>
        <taxon>Bacteria</taxon>
        <taxon>Bacillati</taxon>
        <taxon>Candidatus Melainabacteria</taxon>
        <taxon>Candidatus Obscuribacterales</taxon>
        <taxon>Candidatus Obscuribacteraceae</taxon>
        <taxon>Candidatus Obscuribacter</taxon>
    </lineage>
</organism>
<dbReference type="InterPro" id="IPR029055">
    <property type="entry name" value="Ntn_hydrolases_N"/>
</dbReference>
<feature type="binding site" evidence="7 10">
    <location>
        <position position="368"/>
    </location>
    <ligand>
        <name>Mg(2+)</name>
        <dbReference type="ChEBI" id="CHEBI:18420"/>
    </ligand>
</feature>
<dbReference type="EC" id="2.4.2.14" evidence="7"/>
<keyword evidence="3 7" id="KW-0328">Glycosyltransferase</keyword>
<evidence type="ECO:0000256" key="11">
    <source>
        <dbReference type="PIRSR" id="PIRSR000485-3"/>
    </source>
</evidence>
<dbReference type="SUPFAM" id="SSF53271">
    <property type="entry name" value="PRTase-like"/>
    <property type="match status" value="1"/>
</dbReference>
<evidence type="ECO:0000256" key="12">
    <source>
        <dbReference type="SAM" id="MobiDB-lite"/>
    </source>
</evidence>
<comment type="cofactor">
    <cofactor evidence="7 10">
        <name>Mg(2+)</name>
        <dbReference type="ChEBI" id="CHEBI:18420"/>
    </cofactor>
    <text evidence="7 10">Binds 1 Mg(2+) ion per subunit.</text>
</comment>
<dbReference type="Pfam" id="PF13522">
    <property type="entry name" value="GATase_6"/>
    <property type="match status" value="1"/>
</dbReference>
<comment type="function">
    <text evidence="7">Catalyzes the formation of phosphoribosylamine from phosphoribosylpyrophosphate (PRPP) and glutamine.</text>
</comment>
<reference evidence="14" key="1">
    <citation type="submission" date="2021-02" db="EMBL/GenBank/DDBJ databases">
        <title>Genome-Resolved Metagenomics of a Microbial Community Performing Photosynthetic Biological Nutrient Removal.</title>
        <authorList>
            <person name="Mcdaniel E.A."/>
        </authorList>
    </citation>
    <scope>NUCLEOTIDE SEQUENCE</scope>
    <source>
        <strain evidence="14">UWPOB_OBS1</strain>
    </source>
</reference>
<dbReference type="GO" id="GO:0000287">
    <property type="term" value="F:magnesium ion binding"/>
    <property type="evidence" value="ECO:0007669"/>
    <property type="project" value="UniProtKB-UniRule"/>
</dbReference>
<keyword evidence="7 11" id="KW-0408">Iron</keyword>
<evidence type="ECO:0000259" key="13">
    <source>
        <dbReference type="PROSITE" id="PS51278"/>
    </source>
</evidence>
<comment type="similarity">
    <text evidence="2 7 8">In the C-terminal section; belongs to the purine/pyrimidine phosphoribosyltransferase family.</text>
</comment>
<comment type="pathway">
    <text evidence="1 7 8">Purine metabolism; IMP biosynthesis via de novo pathway; N(1)-(5-phospho-D-ribosyl)glycinamide from 5-phospho-alpha-D-ribose 1-diphosphate: step 1/2.</text>
</comment>
<feature type="active site" description="Nucleophile" evidence="7 9">
    <location>
        <position position="2"/>
    </location>
</feature>
<dbReference type="SUPFAM" id="SSF56235">
    <property type="entry name" value="N-terminal nucleophile aminohydrolases (Ntn hydrolases)"/>
    <property type="match status" value="1"/>
</dbReference>
<dbReference type="Gene3D" id="3.60.20.10">
    <property type="entry name" value="Glutamine Phosphoribosylpyrophosphate, subunit 1, domain 1"/>
    <property type="match status" value="1"/>
</dbReference>
<dbReference type="EMBL" id="JAFLCK010000008">
    <property type="protein sequence ID" value="MBN8660125.1"/>
    <property type="molecule type" value="Genomic_DNA"/>
</dbReference>
<evidence type="ECO:0000256" key="7">
    <source>
        <dbReference type="HAMAP-Rule" id="MF_01931"/>
    </source>
</evidence>
<dbReference type="InterPro" id="IPR005854">
    <property type="entry name" value="PurF"/>
</dbReference>
<evidence type="ECO:0000256" key="3">
    <source>
        <dbReference type="ARBA" id="ARBA00022676"/>
    </source>
</evidence>
<keyword evidence="6 7" id="KW-0315">Glutamine amidotransferase</keyword>
<feature type="binding site" evidence="7 11">
    <location>
        <position position="454"/>
    </location>
    <ligand>
        <name>[4Fe-4S] cluster</name>
        <dbReference type="ChEBI" id="CHEBI:49883"/>
    </ligand>
</feature>
<evidence type="ECO:0000313" key="14">
    <source>
        <dbReference type="EMBL" id="MBN8660125.1"/>
    </source>
</evidence>